<evidence type="ECO:0008006" key="4">
    <source>
        <dbReference type="Google" id="ProtNLM"/>
    </source>
</evidence>
<dbReference type="AlphaFoldDB" id="A0A9W8NSJ6"/>
<evidence type="ECO:0000313" key="3">
    <source>
        <dbReference type="Proteomes" id="UP001142393"/>
    </source>
</evidence>
<feature type="chain" id="PRO_5040786870" description="Secreted protein" evidence="1">
    <location>
        <begin position="29"/>
        <end position="88"/>
    </location>
</feature>
<dbReference type="EMBL" id="JANVFU010000015">
    <property type="protein sequence ID" value="KAJ3740085.1"/>
    <property type="molecule type" value="Genomic_DNA"/>
</dbReference>
<organism evidence="2 3">
    <name type="scientific">Lentinula detonsa</name>
    <dbReference type="NCBI Taxonomy" id="2804962"/>
    <lineage>
        <taxon>Eukaryota</taxon>
        <taxon>Fungi</taxon>
        <taxon>Dikarya</taxon>
        <taxon>Basidiomycota</taxon>
        <taxon>Agaricomycotina</taxon>
        <taxon>Agaricomycetes</taxon>
        <taxon>Agaricomycetidae</taxon>
        <taxon>Agaricales</taxon>
        <taxon>Marasmiineae</taxon>
        <taxon>Omphalotaceae</taxon>
        <taxon>Lentinula</taxon>
    </lineage>
</organism>
<sequence length="88" mass="10489">MGRRLLVLHYSYFLLVLMWKLQCSITRGTIPILIRIFDLRCWWSPLKKCYHRLVLAGTQSNVIHQGNRVGTFSHSSWLCRMSFKEDFD</sequence>
<dbReference type="Proteomes" id="UP001142393">
    <property type="component" value="Unassembled WGS sequence"/>
</dbReference>
<proteinExistence type="predicted"/>
<accession>A0A9W8NSJ6</accession>
<comment type="caution">
    <text evidence="2">The sequence shown here is derived from an EMBL/GenBank/DDBJ whole genome shotgun (WGS) entry which is preliminary data.</text>
</comment>
<name>A0A9W8NSJ6_9AGAR</name>
<gene>
    <name evidence="2" type="ORF">DFH05DRAFT_449836</name>
</gene>
<feature type="signal peptide" evidence="1">
    <location>
        <begin position="1"/>
        <end position="28"/>
    </location>
</feature>
<keyword evidence="1" id="KW-0732">Signal</keyword>
<protein>
    <recommendedName>
        <fullName evidence="4">Secreted protein</fullName>
    </recommendedName>
</protein>
<reference evidence="2 3" key="1">
    <citation type="journal article" date="2023" name="Proc. Natl. Acad. Sci. U.S.A.">
        <title>A global phylogenomic analysis of the shiitake genus Lentinula.</title>
        <authorList>
            <person name="Sierra-Patev S."/>
            <person name="Min B."/>
            <person name="Naranjo-Ortiz M."/>
            <person name="Looney B."/>
            <person name="Konkel Z."/>
            <person name="Slot J.C."/>
            <person name="Sakamoto Y."/>
            <person name="Steenwyk J.L."/>
            <person name="Rokas A."/>
            <person name="Carro J."/>
            <person name="Camarero S."/>
            <person name="Ferreira P."/>
            <person name="Molpeceres G."/>
            <person name="Ruiz-Duenas F.J."/>
            <person name="Serrano A."/>
            <person name="Henrissat B."/>
            <person name="Drula E."/>
            <person name="Hughes K.W."/>
            <person name="Mata J.L."/>
            <person name="Ishikawa N.K."/>
            <person name="Vargas-Isla R."/>
            <person name="Ushijima S."/>
            <person name="Smith C.A."/>
            <person name="Donoghue J."/>
            <person name="Ahrendt S."/>
            <person name="Andreopoulos W."/>
            <person name="He G."/>
            <person name="LaButti K."/>
            <person name="Lipzen A."/>
            <person name="Ng V."/>
            <person name="Riley R."/>
            <person name="Sandor L."/>
            <person name="Barry K."/>
            <person name="Martinez A.T."/>
            <person name="Xiao Y."/>
            <person name="Gibbons J.G."/>
            <person name="Terashima K."/>
            <person name="Grigoriev I.V."/>
            <person name="Hibbett D."/>
        </authorList>
    </citation>
    <scope>NUCLEOTIDE SEQUENCE [LARGE SCALE GENOMIC DNA]</scope>
    <source>
        <strain evidence="2 3">TFB7810</strain>
    </source>
</reference>
<evidence type="ECO:0000256" key="1">
    <source>
        <dbReference type="SAM" id="SignalP"/>
    </source>
</evidence>
<evidence type="ECO:0000313" key="2">
    <source>
        <dbReference type="EMBL" id="KAJ3740085.1"/>
    </source>
</evidence>
<keyword evidence="3" id="KW-1185">Reference proteome</keyword>